<proteinExistence type="predicted"/>
<sequence length="155" mass="17726">MEISASFSRKKQTSENNEMRGRKTYAIRTIYRNFSFRIQSNGRGENKGTGQGGDDISGVCHSYSRSNESTLLPPLCPSSHIPLCTIPHDLEQTHSFFCSELFHFNIYPCILQNTNSVNSDDKVNEKKVMLSEIFTQEYRLWKKEQTVLCATMTSL</sequence>
<reference evidence="2" key="1">
    <citation type="submission" date="2012-04" db="EMBL/GenBank/DDBJ databases">
        <title>The Genome Sequence of Loa loa.</title>
        <authorList>
            <consortium name="The Broad Institute Genome Sequencing Platform"/>
            <consortium name="Broad Institute Genome Sequencing Center for Infectious Disease"/>
            <person name="Nutman T.B."/>
            <person name="Fink D.L."/>
            <person name="Russ C."/>
            <person name="Young S."/>
            <person name="Zeng Q."/>
            <person name="Gargeya S."/>
            <person name="Alvarado L."/>
            <person name="Berlin A."/>
            <person name="Chapman S.B."/>
            <person name="Chen Z."/>
            <person name="Freedman E."/>
            <person name="Gellesch M."/>
            <person name="Goldberg J."/>
            <person name="Griggs A."/>
            <person name="Gujja S."/>
            <person name="Heilman E.R."/>
            <person name="Heiman D."/>
            <person name="Howarth C."/>
            <person name="Mehta T."/>
            <person name="Neiman D."/>
            <person name="Pearson M."/>
            <person name="Roberts A."/>
            <person name="Saif S."/>
            <person name="Shea T."/>
            <person name="Shenoy N."/>
            <person name="Sisk P."/>
            <person name="Stolte C."/>
            <person name="Sykes S."/>
            <person name="White J."/>
            <person name="Yandava C."/>
            <person name="Haas B."/>
            <person name="Henn M.R."/>
            <person name="Nusbaum C."/>
            <person name="Birren B."/>
        </authorList>
    </citation>
    <scope>NUCLEOTIDE SEQUENCE [LARGE SCALE GENOMIC DNA]</scope>
</reference>
<organism evidence="2">
    <name type="scientific">Loa loa</name>
    <name type="common">Eye worm</name>
    <name type="synonym">Filaria loa</name>
    <dbReference type="NCBI Taxonomy" id="7209"/>
    <lineage>
        <taxon>Eukaryota</taxon>
        <taxon>Metazoa</taxon>
        <taxon>Ecdysozoa</taxon>
        <taxon>Nematoda</taxon>
        <taxon>Chromadorea</taxon>
        <taxon>Rhabditida</taxon>
        <taxon>Spirurina</taxon>
        <taxon>Spiruromorpha</taxon>
        <taxon>Filarioidea</taxon>
        <taxon>Onchocercidae</taxon>
        <taxon>Loa</taxon>
    </lineage>
</organism>
<dbReference type="AlphaFoldDB" id="A0A1S0TSH7"/>
<dbReference type="GeneID" id="9947345"/>
<accession>A0A1S0TSH7</accession>
<dbReference type="CTD" id="9947345"/>
<evidence type="ECO:0000256" key="1">
    <source>
        <dbReference type="SAM" id="MobiDB-lite"/>
    </source>
</evidence>
<protein>
    <submittedName>
        <fullName evidence="2">Uncharacterized protein</fullName>
    </submittedName>
</protein>
<dbReference type="InParanoid" id="A0A1S0TSH7"/>
<name>A0A1S0TSH7_LOALO</name>
<gene>
    <name evidence="2" type="ORF">LOAG_09903</name>
</gene>
<dbReference type="EMBL" id="JH712105">
    <property type="protein sequence ID" value="EFO18591.1"/>
    <property type="molecule type" value="Genomic_DNA"/>
</dbReference>
<dbReference type="KEGG" id="loa:LOAG_09903"/>
<evidence type="ECO:0000313" key="2">
    <source>
        <dbReference type="EMBL" id="EFO18591.1"/>
    </source>
</evidence>
<feature type="region of interest" description="Disordered" evidence="1">
    <location>
        <begin position="1"/>
        <end position="21"/>
    </location>
</feature>
<dbReference type="RefSeq" id="XP_003145478.1">
    <property type="nucleotide sequence ID" value="XM_003145430.1"/>
</dbReference>